<evidence type="ECO:0000256" key="2">
    <source>
        <dbReference type="ARBA" id="ARBA00005983"/>
    </source>
</evidence>
<dbReference type="GO" id="GO:0008654">
    <property type="term" value="P:phospholipid biosynthetic process"/>
    <property type="evidence" value="ECO:0007669"/>
    <property type="project" value="UniProtKB-KW"/>
</dbReference>
<dbReference type="InterPro" id="IPR050187">
    <property type="entry name" value="Lipid_Phosphate_FormReg"/>
</dbReference>
<dbReference type="GO" id="GO:0005524">
    <property type="term" value="F:ATP binding"/>
    <property type="evidence" value="ECO:0007669"/>
    <property type="project" value="UniProtKB-KW"/>
</dbReference>
<keyword evidence="4" id="KW-0547">Nucleotide-binding</keyword>
<evidence type="ECO:0000256" key="1">
    <source>
        <dbReference type="ARBA" id="ARBA00001946"/>
    </source>
</evidence>
<evidence type="ECO:0000313" key="10">
    <source>
        <dbReference type="EMBL" id="CZQ95143.1"/>
    </source>
</evidence>
<dbReference type="PROSITE" id="PS50146">
    <property type="entry name" value="DAGK"/>
    <property type="match status" value="1"/>
</dbReference>
<dbReference type="OrthoDB" id="9786026at2"/>
<dbReference type="PANTHER" id="PTHR12358:SF54">
    <property type="entry name" value="SPHINGOSINE KINASE RELATED PROTEIN"/>
    <property type="match status" value="1"/>
</dbReference>
<dbReference type="STRING" id="140314.SAMN04488076_10990"/>
<evidence type="ECO:0000256" key="8">
    <source>
        <dbReference type="ARBA" id="ARBA00023264"/>
    </source>
</evidence>
<keyword evidence="5 10" id="KW-0418">Kinase</keyword>
<dbReference type="Pfam" id="PF19279">
    <property type="entry name" value="YegS_C"/>
    <property type="match status" value="1"/>
</dbReference>
<keyword evidence="7" id="KW-0444">Lipid biosynthesis</keyword>
<protein>
    <submittedName>
        <fullName evidence="10">Diacylglycerol/lipid kinase</fullName>
    </submittedName>
</protein>
<evidence type="ECO:0000259" key="9">
    <source>
        <dbReference type="PROSITE" id="PS50146"/>
    </source>
</evidence>
<dbReference type="Pfam" id="PF00781">
    <property type="entry name" value="DAGK_cat"/>
    <property type="match status" value="1"/>
</dbReference>
<accession>A0A143YNK3</accession>
<keyword evidence="6" id="KW-0067">ATP-binding</keyword>
<dbReference type="SMART" id="SM00046">
    <property type="entry name" value="DAGKc"/>
    <property type="match status" value="1"/>
</dbReference>
<comment type="similarity">
    <text evidence="2">Belongs to the diacylglycerol/lipid kinase family.</text>
</comment>
<feature type="domain" description="DAGKc" evidence="9">
    <location>
        <begin position="1"/>
        <end position="136"/>
    </location>
</feature>
<dbReference type="InterPro" id="IPR001206">
    <property type="entry name" value="Diacylglycerol_kinase_cat_dom"/>
</dbReference>
<dbReference type="InterPro" id="IPR017438">
    <property type="entry name" value="ATP-NAD_kinase_N"/>
</dbReference>
<dbReference type="NCBIfam" id="TIGR00147">
    <property type="entry name" value="YegS/Rv2252/BmrU family lipid kinase"/>
    <property type="match status" value="1"/>
</dbReference>
<name>A0A143YNK3_9LACT</name>
<evidence type="ECO:0000313" key="11">
    <source>
        <dbReference type="Proteomes" id="UP000242754"/>
    </source>
</evidence>
<dbReference type="Gene3D" id="2.60.200.40">
    <property type="match status" value="1"/>
</dbReference>
<dbReference type="SUPFAM" id="SSF111331">
    <property type="entry name" value="NAD kinase/diacylglycerol kinase-like"/>
    <property type="match status" value="1"/>
</dbReference>
<organism evidence="10 11">
    <name type="scientific">Trichococcus palustris</name>
    <dbReference type="NCBI Taxonomy" id="140314"/>
    <lineage>
        <taxon>Bacteria</taxon>
        <taxon>Bacillati</taxon>
        <taxon>Bacillota</taxon>
        <taxon>Bacilli</taxon>
        <taxon>Lactobacillales</taxon>
        <taxon>Carnobacteriaceae</taxon>
        <taxon>Trichococcus</taxon>
    </lineage>
</organism>
<gene>
    <name evidence="10" type="ORF">Tpal_1847</name>
</gene>
<sequence length="313" mass="34867">MVERLFILVNPQAGGGRGKKVAIAVQRHLQEQNITYRMLMTEYPQHALVLAEDITKQIQPEHDRLLVIGGDGTLHEVITGLMQANAIIPVGYIGAGTGNDFARALGLPKDPIENLKQFLALSHPRELELFSYREVHSQLMGTGINSFGFGFDAAVLALTLNPSSGKKIWNQLGLGKAVYLLAILKAFRHRNSFSADITIDGQIHHFDRLFILAAMNHPFMGGGIKIDPLSKQNSHELGILILHDISFPVILQLLPKVFTDGSHIHSHHFIRYSGQSFDIALDETGHAQVDGELLESKPYNLHFEMVTYPFWIQ</sequence>
<keyword evidence="8" id="KW-1208">Phospholipid metabolism</keyword>
<dbReference type="Gene3D" id="3.40.50.10330">
    <property type="entry name" value="Probable inorganic polyphosphate/atp-NAD kinase, domain 1"/>
    <property type="match status" value="1"/>
</dbReference>
<dbReference type="AlphaFoldDB" id="A0A143YNK3"/>
<proteinExistence type="inferred from homology"/>
<evidence type="ECO:0000256" key="4">
    <source>
        <dbReference type="ARBA" id="ARBA00022741"/>
    </source>
</evidence>
<dbReference type="GO" id="GO:0016301">
    <property type="term" value="F:kinase activity"/>
    <property type="evidence" value="ECO:0007669"/>
    <property type="project" value="UniProtKB-KW"/>
</dbReference>
<evidence type="ECO:0000256" key="6">
    <source>
        <dbReference type="ARBA" id="ARBA00022840"/>
    </source>
</evidence>
<dbReference type="PANTHER" id="PTHR12358">
    <property type="entry name" value="SPHINGOSINE KINASE"/>
    <property type="match status" value="1"/>
</dbReference>
<evidence type="ECO:0000256" key="3">
    <source>
        <dbReference type="ARBA" id="ARBA00022679"/>
    </source>
</evidence>
<keyword evidence="3" id="KW-0808">Transferase</keyword>
<evidence type="ECO:0000256" key="7">
    <source>
        <dbReference type="ARBA" id="ARBA00023209"/>
    </source>
</evidence>
<dbReference type="RefSeq" id="WP_087033412.1">
    <property type="nucleotide sequence ID" value="NZ_FJNE01000005.1"/>
</dbReference>
<keyword evidence="7" id="KW-0443">Lipid metabolism</keyword>
<comment type="cofactor">
    <cofactor evidence="1">
        <name>Mg(2+)</name>
        <dbReference type="ChEBI" id="CHEBI:18420"/>
    </cofactor>
</comment>
<dbReference type="InterPro" id="IPR005218">
    <property type="entry name" value="Diacylglycerol/lipid_kinase"/>
</dbReference>
<keyword evidence="7" id="KW-0594">Phospholipid biosynthesis</keyword>
<dbReference type="InterPro" id="IPR045540">
    <property type="entry name" value="YegS/DAGK_C"/>
</dbReference>
<dbReference type="Proteomes" id="UP000242754">
    <property type="component" value="Unassembled WGS sequence"/>
</dbReference>
<keyword evidence="11" id="KW-1185">Reference proteome</keyword>
<reference evidence="10 11" key="1">
    <citation type="submission" date="2016-02" db="EMBL/GenBank/DDBJ databases">
        <authorList>
            <person name="Wen L."/>
            <person name="He K."/>
            <person name="Yang H."/>
        </authorList>
    </citation>
    <scope>NUCLEOTIDE SEQUENCE [LARGE SCALE GENOMIC DNA]</scope>
    <source>
        <strain evidence="10">Trichococcus palustris</strain>
    </source>
</reference>
<dbReference type="EMBL" id="FJNE01000005">
    <property type="protein sequence ID" value="CZQ95143.1"/>
    <property type="molecule type" value="Genomic_DNA"/>
</dbReference>
<dbReference type="InterPro" id="IPR016064">
    <property type="entry name" value="NAD/diacylglycerol_kinase_sf"/>
</dbReference>
<evidence type="ECO:0000256" key="5">
    <source>
        <dbReference type="ARBA" id="ARBA00022777"/>
    </source>
</evidence>